<comment type="caution">
    <text evidence="10">The sequence shown here is derived from an EMBL/GenBank/DDBJ whole genome shotgun (WGS) entry which is preliminary data.</text>
</comment>
<evidence type="ECO:0000256" key="3">
    <source>
        <dbReference type="ARBA" id="ARBA00022475"/>
    </source>
</evidence>
<reference evidence="10" key="2">
    <citation type="submission" date="2023-01" db="EMBL/GenBank/DDBJ databases">
        <authorList>
            <person name="Sun Q."/>
            <person name="Evtushenko L."/>
        </authorList>
    </citation>
    <scope>NUCLEOTIDE SEQUENCE</scope>
    <source>
        <strain evidence="10">VKM B-1513</strain>
    </source>
</reference>
<evidence type="ECO:0000256" key="2">
    <source>
        <dbReference type="ARBA" id="ARBA00022448"/>
    </source>
</evidence>
<dbReference type="SUPFAM" id="SSF103473">
    <property type="entry name" value="MFS general substrate transporter"/>
    <property type="match status" value="1"/>
</dbReference>
<feature type="transmembrane region" description="Helical" evidence="8">
    <location>
        <begin position="334"/>
        <end position="353"/>
    </location>
</feature>
<feature type="transmembrane region" description="Helical" evidence="8">
    <location>
        <begin position="268"/>
        <end position="285"/>
    </location>
</feature>
<feature type="transmembrane region" description="Helical" evidence="8">
    <location>
        <begin position="197"/>
        <end position="224"/>
    </location>
</feature>
<keyword evidence="6 8" id="KW-1133">Transmembrane helix</keyword>
<proteinExistence type="predicted"/>
<feature type="transmembrane region" description="Helical" evidence="8">
    <location>
        <begin position="9"/>
        <end position="28"/>
    </location>
</feature>
<keyword evidence="5 8" id="KW-0812">Transmembrane</keyword>
<dbReference type="RefSeq" id="WP_271185846.1">
    <property type="nucleotide sequence ID" value="NZ_BSFE01000002.1"/>
</dbReference>
<dbReference type="PANTHER" id="PTHR23522">
    <property type="entry name" value="BLL5896 PROTEIN"/>
    <property type="match status" value="1"/>
</dbReference>
<dbReference type="NCBIfam" id="NF037955">
    <property type="entry name" value="mfs"/>
    <property type="match status" value="1"/>
</dbReference>
<comment type="subcellular location">
    <subcellularLocation>
        <location evidence="1">Cell inner membrane</location>
        <topology evidence="1">Multi-pass membrane protein</topology>
    </subcellularLocation>
</comment>
<name>A0A9W6ILW8_9PROT</name>
<evidence type="ECO:0000256" key="6">
    <source>
        <dbReference type="ARBA" id="ARBA00022989"/>
    </source>
</evidence>
<feature type="transmembrane region" description="Helical" evidence="8">
    <location>
        <begin position="127"/>
        <end position="147"/>
    </location>
</feature>
<dbReference type="Proteomes" id="UP001143486">
    <property type="component" value="Unassembled WGS sequence"/>
</dbReference>
<evidence type="ECO:0000256" key="7">
    <source>
        <dbReference type="ARBA" id="ARBA00023136"/>
    </source>
</evidence>
<dbReference type="GO" id="GO:0015528">
    <property type="term" value="F:lactose:proton symporter activity"/>
    <property type="evidence" value="ECO:0007669"/>
    <property type="project" value="TreeGrafter"/>
</dbReference>
<keyword evidence="11" id="KW-1185">Reference proteome</keyword>
<evidence type="ECO:0000256" key="1">
    <source>
        <dbReference type="ARBA" id="ARBA00004429"/>
    </source>
</evidence>
<dbReference type="PROSITE" id="PS51257">
    <property type="entry name" value="PROKAR_LIPOPROTEIN"/>
    <property type="match status" value="1"/>
</dbReference>
<dbReference type="InterPro" id="IPR036259">
    <property type="entry name" value="MFS_trans_sf"/>
</dbReference>
<keyword evidence="3" id="KW-1003">Cell membrane</keyword>
<feature type="transmembrane region" description="Helical" evidence="8">
    <location>
        <begin position="291"/>
        <end position="313"/>
    </location>
</feature>
<dbReference type="PANTHER" id="PTHR23522:SF10">
    <property type="entry name" value="3-PHENYLPROPIONIC ACID TRANSPORTER-RELATED"/>
    <property type="match status" value="1"/>
</dbReference>
<evidence type="ECO:0000256" key="4">
    <source>
        <dbReference type="ARBA" id="ARBA00022519"/>
    </source>
</evidence>
<feature type="transmembrane region" description="Helical" evidence="8">
    <location>
        <begin position="159"/>
        <end position="177"/>
    </location>
</feature>
<feature type="domain" description="Major facilitator superfamily associated" evidence="9">
    <location>
        <begin position="10"/>
        <end position="356"/>
    </location>
</feature>
<feature type="transmembrane region" description="Helical" evidence="8">
    <location>
        <begin position="40"/>
        <end position="60"/>
    </location>
</feature>
<gene>
    <name evidence="10" type="ORF">GCM10017621_09730</name>
</gene>
<evidence type="ECO:0000259" key="9">
    <source>
        <dbReference type="Pfam" id="PF12832"/>
    </source>
</evidence>
<feature type="transmembrane region" description="Helical" evidence="8">
    <location>
        <begin position="94"/>
        <end position="115"/>
    </location>
</feature>
<dbReference type="GO" id="GO:0030395">
    <property type="term" value="F:lactose binding"/>
    <property type="evidence" value="ECO:0007669"/>
    <property type="project" value="TreeGrafter"/>
</dbReference>
<sequence length="390" mass="41213">MIRTPAFRFAAYYGAFYLTLGCFLPYFPQWLDGRGLSPEWIGWIVAAGMAGRTLVSPVGARWSDRAVRRRDPILVFAIGCVVVFGLHGPSSLPWVLLVLSFLSGALLFGQIPVIDAFAMRAARDERFAFGPVRAFGSAMFIVANFSAGALIDRFGTESILAWLILGAGLLALAASWLPEGRRPDTHSADHARLGHILVMLGGPLGIALLASAMVQAGHGFYYAFSAKAWSEQGLSGTAIGALWATGVAVEIGFLWLSGRGLLGRASPAMLIGAGAVASILRWGLTAFSPPLWALFALQSLHALTFAATYVGFLRFASDHVPDEHAALAQALNSALSGGVVMAAASAVSGYFYARIGAGGFALMVIPALCGLAAAVLLHRFQALPRAEKFD</sequence>
<dbReference type="GO" id="GO:0005886">
    <property type="term" value="C:plasma membrane"/>
    <property type="evidence" value="ECO:0007669"/>
    <property type="project" value="UniProtKB-SubCell"/>
</dbReference>
<reference evidence="10" key="1">
    <citation type="journal article" date="2014" name="Int. J. Syst. Evol. Microbiol.">
        <title>Complete genome sequence of Corynebacterium casei LMG S-19264T (=DSM 44701T), isolated from a smear-ripened cheese.</title>
        <authorList>
            <consortium name="US DOE Joint Genome Institute (JGI-PGF)"/>
            <person name="Walter F."/>
            <person name="Albersmeier A."/>
            <person name="Kalinowski J."/>
            <person name="Ruckert C."/>
        </authorList>
    </citation>
    <scope>NUCLEOTIDE SEQUENCE</scope>
    <source>
        <strain evidence="10">VKM B-1513</strain>
    </source>
</reference>
<keyword evidence="4" id="KW-0997">Cell inner membrane</keyword>
<protein>
    <submittedName>
        <fullName evidence="10">MFS transporter</fullName>
    </submittedName>
</protein>
<feature type="transmembrane region" description="Helical" evidence="8">
    <location>
        <begin position="72"/>
        <end position="88"/>
    </location>
</feature>
<dbReference type="InterPro" id="IPR024989">
    <property type="entry name" value="MFS_assoc_dom"/>
</dbReference>
<dbReference type="PIRSF" id="PIRSF004925">
    <property type="entry name" value="HcaT"/>
    <property type="match status" value="1"/>
</dbReference>
<feature type="transmembrane region" description="Helical" evidence="8">
    <location>
        <begin position="359"/>
        <end position="378"/>
    </location>
</feature>
<dbReference type="EMBL" id="BSFE01000002">
    <property type="protein sequence ID" value="GLK51465.1"/>
    <property type="molecule type" value="Genomic_DNA"/>
</dbReference>
<feature type="transmembrane region" description="Helical" evidence="8">
    <location>
        <begin position="236"/>
        <end position="256"/>
    </location>
</feature>
<keyword evidence="7 8" id="KW-0472">Membrane</keyword>
<dbReference type="Gene3D" id="1.20.1250.20">
    <property type="entry name" value="MFS general substrate transporter like domains"/>
    <property type="match status" value="2"/>
</dbReference>
<evidence type="ECO:0000313" key="11">
    <source>
        <dbReference type="Proteomes" id="UP001143486"/>
    </source>
</evidence>
<accession>A0A9W6ILW8</accession>
<evidence type="ECO:0000256" key="8">
    <source>
        <dbReference type="SAM" id="Phobius"/>
    </source>
</evidence>
<organism evidence="10 11">
    <name type="scientific">Maricaulis virginensis</name>
    <dbReference type="NCBI Taxonomy" id="144022"/>
    <lineage>
        <taxon>Bacteria</taxon>
        <taxon>Pseudomonadati</taxon>
        <taxon>Pseudomonadota</taxon>
        <taxon>Alphaproteobacteria</taxon>
        <taxon>Maricaulales</taxon>
        <taxon>Maricaulaceae</taxon>
        <taxon>Maricaulis</taxon>
    </lineage>
</organism>
<dbReference type="InterPro" id="IPR026032">
    <property type="entry name" value="HcaT-like"/>
</dbReference>
<evidence type="ECO:0000313" key="10">
    <source>
        <dbReference type="EMBL" id="GLK51465.1"/>
    </source>
</evidence>
<dbReference type="Pfam" id="PF12832">
    <property type="entry name" value="MFS_1_like"/>
    <property type="match status" value="1"/>
</dbReference>
<evidence type="ECO:0000256" key="5">
    <source>
        <dbReference type="ARBA" id="ARBA00022692"/>
    </source>
</evidence>
<keyword evidence="2" id="KW-0813">Transport</keyword>
<dbReference type="AlphaFoldDB" id="A0A9W6ILW8"/>